<dbReference type="Pfam" id="PF00019">
    <property type="entry name" value="TGF_beta"/>
    <property type="match status" value="1"/>
</dbReference>
<feature type="domain" description="TGF-beta family profile" evidence="14">
    <location>
        <begin position="253"/>
        <end position="365"/>
    </location>
</feature>
<dbReference type="Pfam" id="PF00688">
    <property type="entry name" value="TGFb_propeptide"/>
    <property type="match status" value="1"/>
</dbReference>
<dbReference type="FunFam" id="2.10.90.10:FF:000006">
    <property type="entry name" value="growth/differentiation factor 8"/>
    <property type="match status" value="1"/>
</dbReference>
<dbReference type="GeneTree" id="ENSGT00940000167649"/>
<evidence type="ECO:0000256" key="6">
    <source>
        <dbReference type="ARBA" id="ARBA00022729"/>
    </source>
</evidence>
<dbReference type="PROSITE" id="PS00250">
    <property type="entry name" value="TGF_BETA_1"/>
    <property type="match status" value="1"/>
</dbReference>
<dbReference type="RefSeq" id="XP_010889336.1">
    <property type="nucleotide sequence ID" value="XM_010891034.4"/>
</dbReference>
<evidence type="ECO:0000256" key="8">
    <source>
        <dbReference type="ARBA" id="ARBA00023157"/>
    </source>
</evidence>
<evidence type="ECO:0000256" key="1">
    <source>
        <dbReference type="ARBA" id="ARBA00004613"/>
    </source>
</evidence>
<feature type="chain" id="PRO_5017949586" description="Growth/differentiation factor 8" evidence="13">
    <location>
        <begin position="20"/>
        <end position="365"/>
    </location>
</feature>
<evidence type="ECO:0000256" key="2">
    <source>
        <dbReference type="ARBA" id="ARBA00006656"/>
    </source>
</evidence>
<dbReference type="OrthoDB" id="5948587at2759"/>
<dbReference type="KEGG" id="els:105022528"/>
<comment type="similarity">
    <text evidence="2 11">Belongs to the TGF-beta family.</text>
</comment>
<evidence type="ECO:0000256" key="3">
    <source>
        <dbReference type="ARBA" id="ARBA00022514"/>
    </source>
</evidence>
<dbReference type="Gene3D" id="2.10.90.10">
    <property type="entry name" value="Cystine-knot cytokines"/>
    <property type="match status" value="1"/>
</dbReference>
<keyword evidence="6 12" id="KW-0732">Signal</keyword>
<evidence type="ECO:0000256" key="10">
    <source>
        <dbReference type="ARBA" id="ARBA00031866"/>
    </source>
</evidence>
<sequence length="365" mass="41118">MMQSVFYLTLLGAFGISMGMNETTTDLAKGVTLVEEEREQCSTCKFRERSKLMRLHNIKSQVLSILQLDNPPNISQEMIRQLLPKAPPLTQLMEMYDHRVDDEERSSTETIITMASYGSLSQDGMPPCCFFNLSPKIQANNILRAQLWVHLRPADMVTTVFLQISRVKVTSGGNTRIRILSLKVDVAAGASSWQSIEISKLLQTWLRQSETHYALEIKAYDSKGEDLAVTSAELGEEGLQPFIEVKISPSPPRTRRNSGLDCGEESSETQCCRYPLTVDFEAFGWDWIIAPKSYKANYCSGECEYTHHQKYPYDHLVNKAKAQGTAGHCCTPAKMSPINMLYFNRMEQIVYGKIPSMVVDHCGCS</sequence>
<dbReference type="Bgee" id="ENSELUG00000016246">
    <property type="expression patterns" value="Expressed in pharyngeal gill and 5 other cell types or tissues"/>
</dbReference>
<evidence type="ECO:0000256" key="7">
    <source>
        <dbReference type="ARBA" id="ARBA00023030"/>
    </source>
</evidence>
<evidence type="ECO:0000256" key="4">
    <source>
        <dbReference type="ARBA" id="ARBA00022525"/>
    </source>
</evidence>
<dbReference type="Proteomes" id="UP000265140">
    <property type="component" value="Chromosome 22"/>
</dbReference>
<evidence type="ECO:0000256" key="13">
    <source>
        <dbReference type="SAM" id="SignalP"/>
    </source>
</evidence>
<proteinExistence type="inferred from homology"/>
<keyword evidence="16" id="KW-1185">Reference proteome</keyword>
<evidence type="ECO:0000259" key="14">
    <source>
        <dbReference type="PROSITE" id="PS51362"/>
    </source>
</evidence>
<dbReference type="PROSITE" id="PS51362">
    <property type="entry name" value="TGF_BETA_2"/>
    <property type="match status" value="1"/>
</dbReference>
<evidence type="ECO:0000256" key="9">
    <source>
        <dbReference type="ARBA" id="ARBA00023852"/>
    </source>
</evidence>
<organism evidence="15 16">
    <name type="scientific">Esox lucius</name>
    <name type="common">Northern pike</name>
    <dbReference type="NCBI Taxonomy" id="8010"/>
    <lineage>
        <taxon>Eukaryota</taxon>
        <taxon>Metazoa</taxon>
        <taxon>Chordata</taxon>
        <taxon>Craniata</taxon>
        <taxon>Vertebrata</taxon>
        <taxon>Euteleostomi</taxon>
        <taxon>Actinopterygii</taxon>
        <taxon>Neopterygii</taxon>
        <taxon>Teleostei</taxon>
        <taxon>Protacanthopterygii</taxon>
        <taxon>Esociformes</taxon>
        <taxon>Esocidae</taxon>
        <taxon>Esox</taxon>
    </lineage>
</organism>
<comment type="subcellular location">
    <subcellularLocation>
        <location evidence="1 12">Secreted</location>
    </subcellularLocation>
</comment>
<evidence type="ECO:0000313" key="16">
    <source>
        <dbReference type="Proteomes" id="UP000265140"/>
    </source>
</evidence>
<reference evidence="16" key="1">
    <citation type="journal article" date="2014" name="PLoS ONE">
        <title>The genome and linkage map of the northern pike (Esox lucius): conserved synteny revealed between the salmonid sister group and the Neoteleostei.</title>
        <authorList>
            <person name="Rondeau E.B."/>
            <person name="Minkley D.R."/>
            <person name="Leong J.S."/>
            <person name="Messmer A.M."/>
            <person name="Jantzen J.R."/>
            <person name="von Schalburg K.R."/>
            <person name="Lemon C."/>
            <person name="Bird N.H."/>
            <person name="Koop B.F."/>
        </authorList>
    </citation>
    <scope>NUCLEOTIDE SEQUENCE</scope>
</reference>
<dbReference type="InterPro" id="IPR001111">
    <property type="entry name" value="TGF-b_propeptide"/>
</dbReference>
<comment type="subunit">
    <text evidence="12">Homodimer; disulfide-linked.</text>
</comment>
<dbReference type="GeneID" id="105022528"/>
<dbReference type="STRING" id="8010.ENSELUP00000016461"/>
<keyword evidence="7 11" id="KW-0339">Growth factor</keyword>
<dbReference type="InterPro" id="IPR017948">
    <property type="entry name" value="TGFb_CS"/>
</dbReference>
<dbReference type="GO" id="GO:0005125">
    <property type="term" value="F:cytokine activity"/>
    <property type="evidence" value="ECO:0007669"/>
    <property type="project" value="UniProtKB-UniRule"/>
</dbReference>
<feature type="signal peptide" evidence="13">
    <location>
        <begin position="1"/>
        <end position="19"/>
    </location>
</feature>
<dbReference type="GO" id="GO:0005615">
    <property type="term" value="C:extracellular space"/>
    <property type="evidence" value="ECO:0007669"/>
    <property type="project" value="UniProtKB-UniRule"/>
</dbReference>
<keyword evidence="4 12" id="KW-0964">Secreted</keyword>
<keyword evidence="8 12" id="KW-1015">Disulfide bond</keyword>
<protein>
    <recommendedName>
        <fullName evidence="9 12">Growth/differentiation factor 8</fullName>
        <shortName evidence="12">GDF-8</shortName>
    </recommendedName>
    <alternativeName>
        <fullName evidence="10 12">Myostatin</fullName>
    </alternativeName>
</protein>
<reference evidence="15" key="4">
    <citation type="submission" date="2025-09" db="UniProtKB">
        <authorList>
            <consortium name="Ensembl"/>
        </authorList>
    </citation>
    <scope>IDENTIFICATION</scope>
</reference>
<dbReference type="PANTHER" id="PTHR11848:SF150">
    <property type="entry name" value="GROWTH_DIFFERENTIATION FACTOR 8"/>
    <property type="match status" value="1"/>
</dbReference>
<reference evidence="15" key="3">
    <citation type="submission" date="2025-08" db="UniProtKB">
        <authorList>
            <consortium name="Ensembl"/>
        </authorList>
    </citation>
    <scope>IDENTIFICATION</scope>
</reference>
<dbReference type="AlphaFoldDB" id="A0A3P8YK15"/>
<dbReference type="InterPro" id="IPR029034">
    <property type="entry name" value="Cystine-knot_cytokine"/>
</dbReference>
<keyword evidence="3 12" id="KW-0202">Cytokine</keyword>
<reference evidence="15" key="2">
    <citation type="submission" date="2020-02" db="EMBL/GenBank/DDBJ databases">
        <title>Esox lucius (northern pike) genome, fEsoLuc1, primary haplotype.</title>
        <authorList>
            <person name="Myers G."/>
            <person name="Karagic N."/>
            <person name="Meyer A."/>
            <person name="Pippel M."/>
            <person name="Reichard M."/>
            <person name="Winkler S."/>
            <person name="Tracey A."/>
            <person name="Sims Y."/>
            <person name="Howe K."/>
            <person name="Rhie A."/>
            <person name="Formenti G."/>
            <person name="Durbin R."/>
            <person name="Fedrigo O."/>
            <person name="Jarvis E.D."/>
        </authorList>
    </citation>
    <scope>NUCLEOTIDE SEQUENCE [LARGE SCALE GENOMIC DNA]</scope>
</reference>
<evidence type="ECO:0000313" key="15">
    <source>
        <dbReference type="Ensembl" id="ENSELUP00000016461.1"/>
    </source>
</evidence>
<dbReference type="InParanoid" id="A0A3P8YK15"/>
<dbReference type="InterPro" id="IPR001839">
    <property type="entry name" value="TGF-b_C"/>
</dbReference>
<dbReference type="PANTHER" id="PTHR11848">
    <property type="entry name" value="TGF-BETA FAMILY"/>
    <property type="match status" value="1"/>
</dbReference>
<dbReference type="InterPro" id="IPR015615">
    <property type="entry name" value="TGF-beta-rel"/>
</dbReference>
<accession>A0A3P8YK15</accession>
<dbReference type="SUPFAM" id="SSF57501">
    <property type="entry name" value="Cystine-knot cytokines"/>
    <property type="match status" value="1"/>
</dbReference>
<dbReference type="SMART" id="SM00204">
    <property type="entry name" value="TGFB"/>
    <property type="match status" value="1"/>
</dbReference>
<dbReference type="OMA" id="RQPESSY"/>
<keyword evidence="5 12" id="KW-0165">Cleavage on pair of basic residues</keyword>
<dbReference type="CTD" id="445816"/>
<dbReference type="Gene3D" id="2.60.120.970">
    <property type="match status" value="1"/>
</dbReference>
<dbReference type="GO" id="GO:0008083">
    <property type="term" value="F:growth factor activity"/>
    <property type="evidence" value="ECO:0007669"/>
    <property type="project" value="UniProtKB-UniRule"/>
</dbReference>
<evidence type="ECO:0000256" key="12">
    <source>
        <dbReference type="RuleBase" id="RU369049"/>
    </source>
</evidence>
<name>A0A3P8YK15_ESOLU</name>
<comment type="function">
    <text evidence="12">Acts specifically as a negative regulator of skeletal muscle growth.</text>
</comment>
<dbReference type="Ensembl" id="ENSELUT00000025810.3">
    <property type="protein sequence ID" value="ENSELUP00000016461.1"/>
    <property type="gene ID" value="ENSELUG00000016246.3"/>
</dbReference>
<evidence type="ECO:0000256" key="11">
    <source>
        <dbReference type="RuleBase" id="RU000354"/>
    </source>
</evidence>
<evidence type="ECO:0000256" key="5">
    <source>
        <dbReference type="ARBA" id="ARBA00022685"/>
    </source>
</evidence>